<sequence>MTLKDLYRLLRRHWLLLLLVPLATCVSIYFFGRNRDKKYTSDTVIYTGIASGYKIDGDNNAAGGGWNAASTAFDNLLSLINSRETREEVGLRLLALHLQERKASGAAAAVKTQQASTAPTGLLASVQRVLMPSKLNAADEHMLDSLAATLGGSTADETLAHLTAAYKINNTNAIYRLLYSKHPYYSEVAMWNISANRIKDSDLLKIEYTSKNPQVCRETLDILTQVFIRKHKELFVGQNANVIGYFDEATQKAYAKLQAAEKKLLAFHQAHNIVDYDKQIISSTEERQLTADKLNELEMQYAGASSALKSTQASLGRRGVSNLKSQEILRLSNRLAELNEQLSEAELLTKSANTPEGAARVASLRQQAASVSSSLDAATTSYDADSRSVQGVAVKDLLQDYSKNALQVEDLRGQLSSMRQQKNSVASQYNSLVPLGAEIRKIRREVEIAEKEYMSQVEGLKQSKLSQQNVELASQLKVVDPPNLPATAGGTRLLVLLLGGLIGSFLFTGAGLVAADLLNNSLQKPALATKVTSFPVMGIIPSTTNLNQKQLLDAQRAEDQLARQLLLKMHQKDDSGKPFMIGVLSSQSGEGKTTLSTSLTASLNNMKIKTLGLFPNDHAVHVWMEGHTAYYSPLQGLSQGVTVADLAGTRAYNNAVIIVEFPALLEATYPASLLQSLDLILVAVKATRSWEQADKKIFENIKNVTRAPIEVVLNGVLPEYVTDFIGARVKAGTGKKAGLPPRPLQGLLNP</sequence>
<dbReference type="GO" id="GO:0004713">
    <property type="term" value="F:protein tyrosine kinase activity"/>
    <property type="evidence" value="ECO:0007669"/>
    <property type="project" value="TreeGrafter"/>
</dbReference>
<evidence type="ECO:0000313" key="4">
    <source>
        <dbReference type="Proteomes" id="UP000532746"/>
    </source>
</evidence>
<protein>
    <submittedName>
        <fullName evidence="3">Uncharacterized protein involved in exopolysaccharide biosynthesis</fullName>
    </submittedName>
</protein>
<comment type="caution">
    <text evidence="3">The sequence shown here is derived from an EMBL/GenBank/DDBJ whole genome shotgun (WGS) entry which is preliminary data.</text>
</comment>
<dbReference type="CDD" id="cd01983">
    <property type="entry name" value="SIMIBI"/>
    <property type="match status" value="1"/>
</dbReference>
<dbReference type="Proteomes" id="UP000532746">
    <property type="component" value="Unassembled WGS sequence"/>
</dbReference>
<keyword evidence="2" id="KW-0812">Transmembrane</keyword>
<dbReference type="InterPro" id="IPR027417">
    <property type="entry name" value="P-loop_NTPase"/>
</dbReference>
<evidence type="ECO:0000256" key="2">
    <source>
        <dbReference type="SAM" id="Phobius"/>
    </source>
</evidence>
<gene>
    <name evidence="3" type="ORF">HNQ93_001618</name>
</gene>
<reference evidence="3 4" key="1">
    <citation type="submission" date="2020-08" db="EMBL/GenBank/DDBJ databases">
        <title>Genomic Encyclopedia of Type Strains, Phase IV (KMG-IV): sequencing the most valuable type-strain genomes for metagenomic binning, comparative biology and taxonomic classification.</title>
        <authorList>
            <person name="Goeker M."/>
        </authorList>
    </citation>
    <scope>NUCLEOTIDE SEQUENCE [LARGE SCALE GENOMIC DNA]</scope>
    <source>
        <strain evidence="3 4">DSM 26718</strain>
    </source>
</reference>
<dbReference type="EMBL" id="JACHGG010000002">
    <property type="protein sequence ID" value="MBB6058772.1"/>
    <property type="molecule type" value="Genomic_DNA"/>
</dbReference>
<evidence type="ECO:0000256" key="1">
    <source>
        <dbReference type="SAM" id="Coils"/>
    </source>
</evidence>
<dbReference type="Gene3D" id="3.40.50.300">
    <property type="entry name" value="P-loop containing nucleotide triphosphate hydrolases"/>
    <property type="match status" value="1"/>
</dbReference>
<organism evidence="3 4">
    <name type="scientific">Hymenobacter luteus</name>
    <dbReference type="NCBI Taxonomy" id="1411122"/>
    <lineage>
        <taxon>Bacteria</taxon>
        <taxon>Pseudomonadati</taxon>
        <taxon>Bacteroidota</taxon>
        <taxon>Cytophagia</taxon>
        <taxon>Cytophagales</taxon>
        <taxon>Hymenobacteraceae</taxon>
        <taxon>Hymenobacter</taxon>
    </lineage>
</organism>
<dbReference type="AlphaFoldDB" id="A0A7W9SZH1"/>
<keyword evidence="2" id="KW-0472">Membrane</keyword>
<accession>A0A7W9SZH1</accession>
<keyword evidence="1" id="KW-0175">Coiled coil</keyword>
<dbReference type="PANTHER" id="PTHR32309:SF13">
    <property type="entry name" value="FERRIC ENTEROBACTIN TRANSPORT PROTEIN FEPE"/>
    <property type="match status" value="1"/>
</dbReference>
<dbReference type="GO" id="GO:0005886">
    <property type="term" value="C:plasma membrane"/>
    <property type="evidence" value="ECO:0007669"/>
    <property type="project" value="TreeGrafter"/>
</dbReference>
<feature type="transmembrane region" description="Helical" evidence="2">
    <location>
        <begin position="12"/>
        <end position="31"/>
    </location>
</feature>
<dbReference type="SUPFAM" id="SSF52540">
    <property type="entry name" value="P-loop containing nucleoside triphosphate hydrolases"/>
    <property type="match status" value="1"/>
</dbReference>
<keyword evidence="2" id="KW-1133">Transmembrane helix</keyword>
<dbReference type="PANTHER" id="PTHR32309">
    <property type="entry name" value="TYROSINE-PROTEIN KINASE"/>
    <property type="match status" value="1"/>
</dbReference>
<feature type="coiled-coil region" evidence="1">
    <location>
        <begin position="321"/>
        <end position="348"/>
    </location>
</feature>
<dbReference type="InterPro" id="IPR050445">
    <property type="entry name" value="Bact_polysacc_biosynth/exp"/>
</dbReference>
<name>A0A7W9SZH1_9BACT</name>
<dbReference type="RefSeq" id="WP_183403052.1">
    <property type="nucleotide sequence ID" value="NZ_JACHGG010000002.1"/>
</dbReference>
<proteinExistence type="predicted"/>
<feature type="transmembrane region" description="Helical" evidence="2">
    <location>
        <begin position="493"/>
        <end position="515"/>
    </location>
</feature>
<evidence type="ECO:0000313" key="3">
    <source>
        <dbReference type="EMBL" id="MBB6058772.1"/>
    </source>
</evidence>
<keyword evidence="4" id="KW-1185">Reference proteome</keyword>